<reference evidence="5 6" key="1">
    <citation type="submission" date="2024-03" db="EMBL/GenBank/DDBJ databases">
        <authorList>
            <person name="Gkanogiannis A."/>
            <person name="Becerra Lopez-Lavalle L."/>
        </authorList>
    </citation>
    <scope>NUCLEOTIDE SEQUENCE [LARGE SCALE GENOMIC DNA]</scope>
</reference>
<feature type="region of interest" description="Disordered" evidence="4">
    <location>
        <begin position="148"/>
        <end position="167"/>
    </location>
</feature>
<evidence type="ECO:0000256" key="3">
    <source>
        <dbReference type="SAM" id="Coils"/>
    </source>
</evidence>
<accession>A0ABP0YJ41</accession>
<feature type="compositionally biased region" description="Gly residues" evidence="4">
    <location>
        <begin position="339"/>
        <end position="357"/>
    </location>
</feature>
<dbReference type="Pfam" id="PF08243">
    <property type="entry name" value="SPT2"/>
    <property type="match status" value="1"/>
</dbReference>
<evidence type="ECO:0000313" key="6">
    <source>
        <dbReference type="Proteomes" id="UP001642487"/>
    </source>
</evidence>
<gene>
    <name evidence="5" type="ORF">CITCOLO1_LOCUS12566</name>
</gene>
<keyword evidence="2 3" id="KW-0175">Coiled coil</keyword>
<dbReference type="PANTHER" id="PTHR22691">
    <property type="entry name" value="YEAST SPT2-RELATED"/>
    <property type="match status" value="1"/>
</dbReference>
<evidence type="ECO:0008006" key="7">
    <source>
        <dbReference type="Google" id="ProtNLM"/>
    </source>
</evidence>
<feature type="compositionally biased region" description="Acidic residues" evidence="4">
    <location>
        <begin position="105"/>
        <end position="126"/>
    </location>
</feature>
<dbReference type="EMBL" id="OZ021738">
    <property type="protein sequence ID" value="CAK9320518.1"/>
    <property type="molecule type" value="Genomic_DNA"/>
</dbReference>
<dbReference type="Proteomes" id="UP001642487">
    <property type="component" value="Chromosome 4"/>
</dbReference>
<feature type="compositionally biased region" description="Polar residues" evidence="4">
    <location>
        <begin position="308"/>
        <end position="326"/>
    </location>
</feature>
<feature type="compositionally biased region" description="Basic and acidic residues" evidence="4">
    <location>
        <begin position="232"/>
        <end position="247"/>
    </location>
</feature>
<feature type="compositionally biased region" description="Low complexity" evidence="4">
    <location>
        <begin position="424"/>
        <end position="433"/>
    </location>
</feature>
<evidence type="ECO:0000256" key="4">
    <source>
        <dbReference type="SAM" id="MobiDB-lite"/>
    </source>
</evidence>
<organism evidence="5 6">
    <name type="scientific">Citrullus colocynthis</name>
    <name type="common">colocynth</name>
    <dbReference type="NCBI Taxonomy" id="252529"/>
    <lineage>
        <taxon>Eukaryota</taxon>
        <taxon>Viridiplantae</taxon>
        <taxon>Streptophyta</taxon>
        <taxon>Embryophyta</taxon>
        <taxon>Tracheophyta</taxon>
        <taxon>Spermatophyta</taxon>
        <taxon>Magnoliopsida</taxon>
        <taxon>eudicotyledons</taxon>
        <taxon>Gunneridae</taxon>
        <taxon>Pentapetalae</taxon>
        <taxon>rosids</taxon>
        <taxon>fabids</taxon>
        <taxon>Cucurbitales</taxon>
        <taxon>Cucurbitaceae</taxon>
        <taxon>Benincaseae</taxon>
        <taxon>Citrullus</taxon>
    </lineage>
</organism>
<evidence type="ECO:0000313" key="5">
    <source>
        <dbReference type="EMBL" id="CAK9320518.1"/>
    </source>
</evidence>
<keyword evidence="6" id="KW-1185">Reference proteome</keyword>
<protein>
    <recommendedName>
        <fullName evidence="7">Protein SPT2 homolog</fullName>
    </recommendedName>
</protein>
<feature type="coiled-coil region" evidence="3">
    <location>
        <begin position="511"/>
        <end position="538"/>
    </location>
</feature>
<evidence type="ECO:0000256" key="2">
    <source>
        <dbReference type="ARBA" id="ARBA00023054"/>
    </source>
</evidence>
<dbReference type="SMART" id="SM00784">
    <property type="entry name" value="SPT2"/>
    <property type="match status" value="1"/>
</dbReference>
<feature type="compositionally biased region" description="Low complexity" evidence="4">
    <location>
        <begin position="358"/>
        <end position="372"/>
    </location>
</feature>
<feature type="region of interest" description="Disordered" evidence="4">
    <location>
        <begin position="199"/>
        <end position="473"/>
    </location>
</feature>
<feature type="compositionally biased region" description="Basic and acidic residues" evidence="4">
    <location>
        <begin position="153"/>
        <end position="167"/>
    </location>
</feature>
<dbReference type="PANTHER" id="PTHR22691:SF8">
    <property type="entry name" value="PROTEIN SPT2 HOMOLOG"/>
    <property type="match status" value="1"/>
</dbReference>
<feature type="compositionally biased region" description="Basic and acidic residues" evidence="4">
    <location>
        <begin position="405"/>
        <end position="416"/>
    </location>
</feature>
<comment type="similarity">
    <text evidence="1">Belongs to the SPT2 family.</text>
</comment>
<dbReference type="InterPro" id="IPR013256">
    <property type="entry name" value="Chromatin_SPT2"/>
</dbReference>
<name>A0ABP0YJ41_9ROSI</name>
<feature type="region of interest" description="Disordered" evidence="4">
    <location>
        <begin position="105"/>
        <end position="134"/>
    </location>
</feature>
<sequence length="550" mass="62404">MNRSRRPLRTLVMPPLLLAPSPSALYYIYLSPAEPPFFRPPLQSTYRSRVFSFPRAVFPFFLLNFAKGSIRFQALYILFRFDLDLILIARFMEHSMEDYEGYEEYDEYEDDDQMDEEEEEEYEEVEDPKPTKEEIEYLELRQRLKEKIRRQSKKDGGSHLKSNDKKKLPYDNFGSFFGPSQPVISQRVIQESKSLLENQHLASRVSDHVHGSKKSQGSNSAAPKPRAPPKVVNEKQTKVQKLKDTRDYSFLFSEDAHVPAPTKESSRSVYAPSTEARSAHVPMKSKQPLSNPRQNIHVGHKDKKSVPMNGQMQSKSKLASSGNPNLSMMRAKKQLGNSNGNGPGRPMGNSNGNGPGRPLGNSNNGNGPGRPMVAPKASSAVIQKKPSLPDTKNSVPGVRKPLPPKKLEDKRNDMRPPAKAKVAPSRPVSSSRPQISKAPAQRQVSSRPAVNDQRPKKRPARRYSDEEDDAEGDEAISLIRKMFGYNPAKFSRDDDDSDMEANFDDIMMEEKRSAKIARKEDEEQLRLIQEEEERERRARIKRLKRAKGSS</sequence>
<proteinExistence type="inferred from homology"/>
<evidence type="ECO:0000256" key="1">
    <source>
        <dbReference type="ARBA" id="ARBA00006461"/>
    </source>
</evidence>